<gene>
    <name evidence="1" type="ordered locus">Y11_28511</name>
</gene>
<accession>A0A0H3NLS3</accession>
<proteinExistence type="predicted"/>
<dbReference type="PATRIC" id="fig|930944.6.peg.2837"/>
<organism evidence="1 2">
    <name type="scientific">Yersinia enterocolitica subsp. palearctica serotype O:3 (strain DSM 13030 / CIP 106945 / Y11)</name>
    <dbReference type="NCBI Taxonomy" id="930944"/>
    <lineage>
        <taxon>Bacteria</taxon>
        <taxon>Pseudomonadati</taxon>
        <taxon>Pseudomonadota</taxon>
        <taxon>Gammaproteobacteria</taxon>
        <taxon>Enterobacterales</taxon>
        <taxon>Yersiniaceae</taxon>
        <taxon>Yersinia</taxon>
    </lineage>
</organism>
<dbReference type="Proteomes" id="UP000008084">
    <property type="component" value="Chromosome"/>
</dbReference>
<evidence type="ECO:0000313" key="1">
    <source>
        <dbReference type="EMBL" id="CBY25330.1"/>
    </source>
</evidence>
<dbReference type="HOGENOM" id="CLU_3350585_0_0_6"/>
<protein>
    <submittedName>
        <fullName evidence="1">Uncharacterized protein</fullName>
    </submittedName>
</protein>
<dbReference type="KEGG" id="yey:Y11_28511"/>
<dbReference type="EMBL" id="FR729477">
    <property type="protein sequence ID" value="CBY25330.1"/>
    <property type="molecule type" value="Genomic_DNA"/>
</dbReference>
<dbReference type="AlphaFoldDB" id="A0A0H3NLS3"/>
<evidence type="ECO:0000313" key="2">
    <source>
        <dbReference type="Proteomes" id="UP000008084"/>
    </source>
</evidence>
<sequence>MVSWVGALQDAPVSWWPVVPTSLSSPPIERLEPQGGD</sequence>
<name>A0A0H3NLS3_YERE1</name>
<reference evidence="1 2" key="1">
    <citation type="journal article" date="2011" name="J. Bacteriol.">
        <title>Complete genome sequence of Yersinia enterocolitica subsp. palearctica serogroup O:3.</title>
        <authorList>
            <person name="Batzilla J."/>
            <person name="Hoper D."/>
            <person name="Antonenka U."/>
            <person name="Heesemann J."/>
            <person name="Rakin A."/>
        </authorList>
    </citation>
    <scope>NUCLEOTIDE SEQUENCE [LARGE SCALE GENOMIC DNA]</scope>
    <source>
        <strain evidence="2">DSM 13030 / CIP 106945 / Y11</strain>
    </source>
</reference>